<organism evidence="1 2">
    <name type="scientific">Aquiflexum balticum DSM 16537</name>
    <dbReference type="NCBI Taxonomy" id="758820"/>
    <lineage>
        <taxon>Bacteria</taxon>
        <taxon>Pseudomonadati</taxon>
        <taxon>Bacteroidota</taxon>
        <taxon>Cytophagia</taxon>
        <taxon>Cytophagales</taxon>
        <taxon>Cyclobacteriaceae</taxon>
        <taxon>Aquiflexum</taxon>
    </lineage>
</organism>
<dbReference type="Proteomes" id="UP000192333">
    <property type="component" value="Chromosome I"/>
</dbReference>
<dbReference type="AlphaFoldDB" id="A0A1W2H7I9"/>
<dbReference type="InterPro" id="IPR046713">
    <property type="entry name" value="DUF6786"/>
</dbReference>
<protein>
    <submittedName>
        <fullName evidence="1">Uncharacterized protein</fullName>
    </submittedName>
</protein>
<gene>
    <name evidence="1" type="ORF">SAMN00777080_3523</name>
</gene>
<accession>A0A1W2H7I9</accession>
<evidence type="ECO:0000313" key="2">
    <source>
        <dbReference type="Proteomes" id="UP000192333"/>
    </source>
</evidence>
<reference evidence="2" key="1">
    <citation type="submission" date="2017-04" db="EMBL/GenBank/DDBJ databases">
        <authorList>
            <person name="Varghese N."/>
            <person name="Submissions S."/>
        </authorList>
    </citation>
    <scope>NUCLEOTIDE SEQUENCE [LARGE SCALE GENOMIC DNA]</scope>
    <source>
        <strain evidence="2">DSM 16537</strain>
    </source>
</reference>
<dbReference type="EMBL" id="LT838813">
    <property type="protein sequence ID" value="SMD44887.1"/>
    <property type="molecule type" value="Genomic_DNA"/>
</dbReference>
<dbReference type="Pfam" id="PF20583">
    <property type="entry name" value="DUF6786"/>
    <property type="match status" value="1"/>
</dbReference>
<name>A0A1W2H7I9_9BACT</name>
<evidence type="ECO:0000313" key="1">
    <source>
        <dbReference type="EMBL" id="SMD44887.1"/>
    </source>
</evidence>
<sequence>MRGLTRVPKIKVLIIIIAGLFFGWACTKKKSDPQLESFNNSPENQTFQKDFDFLEKYLELVLLEDDSGDGKIIVSPGLQARVMTSSANGWSGKSYGWINKTLFTSGDTSIHINAYGGEERIWFGPEGGQYSIFFKKGDEFTLDNWITPRLIDLEPFDLIERSNSHALFSKSASLKNYSGFTFDLNIERKISILSQSEISKLLNVNLNEKVKAVGYKTENTLKNIGNKTWEKSGGLLSIWILGMMNPSPNTTIVIPYIEGSSSQFGPVVNDDYFGKISSKRLRVTEKAIFFKADGNERGKIGVSSSRAKDIFGSYDSLENSLTLIKFNKPTEEKLYVNSKWEIQTDPFNGDVINSYNDGPPEPGAAPLGPFYELETSSPAAELKIGEELTHIQYTFHFEGNFEALDNISKKTLGITLDEIKSALKE</sequence>
<keyword evidence="2" id="KW-1185">Reference proteome</keyword>
<proteinExistence type="predicted"/>
<dbReference type="STRING" id="758820.SAMN00777080_3523"/>